<dbReference type="KEGG" id="dti:Desti_1983"/>
<dbReference type="EMBL" id="CP003360">
    <property type="protein sequence ID" value="AFM24688.1"/>
    <property type="molecule type" value="Genomic_DNA"/>
</dbReference>
<protein>
    <submittedName>
        <fullName evidence="1">TRAP transporter solute receptor, TAXI family</fullName>
    </submittedName>
</protein>
<dbReference type="eggNOG" id="COG2358">
    <property type="taxonomic scope" value="Bacteria"/>
</dbReference>
<dbReference type="SUPFAM" id="SSF53850">
    <property type="entry name" value="Periplasmic binding protein-like II"/>
    <property type="match status" value="1"/>
</dbReference>
<reference evidence="2" key="1">
    <citation type="submission" date="2012-06" db="EMBL/GenBank/DDBJ databases">
        <title>Complete sequence of chromosome of Desulfomonile tiedjei DSM 6799.</title>
        <authorList>
            <person name="Lucas S."/>
            <person name="Copeland A."/>
            <person name="Lapidus A."/>
            <person name="Glavina del Rio T."/>
            <person name="Dalin E."/>
            <person name="Tice H."/>
            <person name="Bruce D."/>
            <person name="Goodwin L."/>
            <person name="Pitluck S."/>
            <person name="Peters L."/>
            <person name="Ovchinnikova G."/>
            <person name="Zeytun A."/>
            <person name="Lu M."/>
            <person name="Kyrpides N."/>
            <person name="Mavromatis K."/>
            <person name="Ivanova N."/>
            <person name="Brettin T."/>
            <person name="Detter J.C."/>
            <person name="Han C."/>
            <person name="Larimer F."/>
            <person name="Land M."/>
            <person name="Hauser L."/>
            <person name="Markowitz V."/>
            <person name="Cheng J.-F."/>
            <person name="Hugenholtz P."/>
            <person name="Woyke T."/>
            <person name="Wu D."/>
            <person name="Spring S."/>
            <person name="Schroeder M."/>
            <person name="Brambilla E."/>
            <person name="Klenk H.-P."/>
            <person name="Eisen J.A."/>
        </authorList>
    </citation>
    <scope>NUCLEOTIDE SEQUENCE [LARGE SCALE GENOMIC DNA]</scope>
    <source>
        <strain evidence="2">ATCC 49306 / DSM 6799 / DCB-1</strain>
    </source>
</reference>
<gene>
    <name evidence="1" type="ordered locus">Desti_1983</name>
</gene>
<dbReference type="Pfam" id="PF16868">
    <property type="entry name" value="NMT1_3"/>
    <property type="match status" value="1"/>
</dbReference>
<dbReference type="PATRIC" id="fig|706587.4.peg.2277"/>
<keyword evidence="1" id="KW-0675">Receptor</keyword>
<dbReference type="InterPro" id="IPR011852">
    <property type="entry name" value="TRAP_TAXI"/>
</dbReference>
<dbReference type="STRING" id="706587.Desti_1983"/>
<dbReference type="NCBIfam" id="TIGR02122">
    <property type="entry name" value="TRAP_TAXI"/>
    <property type="match status" value="1"/>
</dbReference>
<dbReference type="PANTHER" id="PTHR42941:SF1">
    <property type="entry name" value="SLL1037 PROTEIN"/>
    <property type="match status" value="1"/>
</dbReference>
<organism evidence="1 2">
    <name type="scientific">Desulfomonile tiedjei (strain ATCC 49306 / DSM 6799 / DCB-1)</name>
    <dbReference type="NCBI Taxonomy" id="706587"/>
    <lineage>
        <taxon>Bacteria</taxon>
        <taxon>Pseudomonadati</taxon>
        <taxon>Thermodesulfobacteriota</taxon>
        <taxon>Desulfomonilia</taxon>
        <taxon>Desulfomonilales</taxon>
        <taxon>Desulfomonilaceae</taxon>
        <taxon>Desulfomonile</taxon>
    </lineage>
</organism>
<dbReference type="HOGENOM" id="CLU_033215_4_1_7"/>
<dbReference type="Gene3D" id="3.40.190.10">
    <property type="entry name" value="Periplasmic binding protein-like II"/>
    <property type="match status" value="2"/>
</dbReference>
<sequence>MTRYIYILTLVLLVVCLVQCSEVGQKTAEKSGEWKPGQRTDLIIATGGTGGTYYPLGGGIAKAWKDALPGVNVTVQATGASVANIRLLAKKEADIALVQNDIADYGRSGKEVFGEMSERYTNYLAMASLFPEVVQIVVNADSPIQTIQDLRGKKVVVGAAASGTELVSRQIFSAYGLQYKDQKDISPLFLGFVEGATAMKDGNAEGLAIVSGIPNAALVDVQTTRNIRLLPIDVEKLKTAYPFYVEFVAKAGTYKGMDKDVPVAALKAMLVVRSDLDNNLVYMLTKTLFSSAQEIGHSKAREFDVKHAAEGVTIPFHPGAEKYLREQGVAIESKP</sequence>
<dbReference type="RefSeq" id="WP_014809832.1">
    <property type="nucleotide sequence ID" value="NC_018025.1"/>
</dbReference>
<accession>I4C547</accession>
<keyword evidence="2" id="KW-1185">Reference proteome</keyword>
<proteinExistence type="predicted"/>
<dbReference type="AlphaFoldDB" id="I4C547"/>
<dbReference type="CDD" id="cd13567">
    <property type="entry name" value="PBP2_TtGluBP"/>
    <property type="match status" value="1"/>
</dbReference>
<dbReference type="PANTHER" id="PTHR42941">
    <property type="entry name" value="SLL1037 PROTEIN"/>
    <property type="match status" value="1"/>
</dbReference>
<dbReference type="OrthoDB" id="9780180at2"/>
<name>I4C547_DESTA</name>
<dbReference type="Proteomes" id="UP000006055">
    <property type="component" value="Chromosome"/>
</dbReference>
<evidence type="ECO:0000313" key="2">
    <source>
        <dbReference type="Proteomes" id="UP000006055"/>
    </source>
</evidence>
<evidence type="ECO:0000313" key="1">
    <source>
        <dbReference type="EMBL" id="AFM24688.1"/>
    </source>
</evidence>